<evidence type="ECO:0000256" key="2">
    <source>
        <dbReference type="ARBA" id="ARBA00022857"/>
    </source>
</evidence>
<keyword evidence="4" id="KW-0732">Signal</keyword>
<evidence type="ECO:0000313" key="5">
    <source>
        <dbReference type="EMBL" id="PSN67456.1"/>
    </source>
</evidence>
<feature type="non-terminal residue" evidence="5">
    <location>
        <position position="1"/>
    </location>
</feature>
<dbReference type="PANTHER" id="PTHR24321">
    <property type="entry name" value="DEHYDROGENASES, SHORT CHAIN"/>
    <property type="match status" value="1"/>
</dbReference>
<keyword evidence="3" id="KW-0560">Oxidoreductase</keyword>
<dbReference type="AlphaFoldDB" id="A0A2T2NQB3"/>
<dbReference type="OrthoDB" id="5840532at2759"/>
<dbReference type="InterPro" id="IPR036291">
    <property type="entry name" value="NAD(P)-bd_dom_sf"/>
</dbReference>
<dbReference type="PANTHER" id="PTHR24321:SF12">
    <property type="entry name" value="SHORT-CHAIN DEHYDROGENASE_REDUCTASE FAMILY, PUTATIVE (AFU_ORTHOLOGUE AFUA_5G14340)-RELATED"/>
    <property type="match status" value="1"/>
</dbReference>
<dbReference type="PRINTS" id="PR00081">
    <property type="entry name" value="GDHRDH"/>
</dbReference>
<protein>
    <submittedName>
        <fullName evidence="5">3-oxoacyl-reductase</fullName>
    </submittedName>
</protein>
<evidence type="ECO:0000313" key="6">
    <source>
        <dbReference type="Proteomes" id="UP000240883"/>
    </source>
</evidence>
<gene>
    <name evidence="5" type="ORF">BS50DRAFT_493409</name>
</gene>
<feature type="chain" id="PRO_5015504891" evidence="4">
    <location>
        <begin position="25"/>
        <end position="266"/>
    </location>
</feature>
<dbReference type="InterPro" id="IPR002347">
    <property type="entry name" value="SDR_fam"/>
</dbReference>
<evidence type="ECO:0000256" key="1">
    <source>
        <dbReference type="ARBA" id="ARBA00006484"/>
    </source>
</evidence>
<evidence type="ECO:0000256" key="4">
    <source>
        <dbReference type="SAM" id="SignalP"/>
    </source>
</evidence>
<accession>A0A2T2NQB3</accession>
<dbReference type="PROSITE" id="PS00061">
    <property type="entry name" value="ADH_SHORT"/>
    <property type="match status" value="1"/>
</dbReference>
<dbReference type="Pfam" id="PF13561">
    <property type="entry name" value="adh_short_C2"/>
    <property type="match status" value="1"/>
</dbReference>
<name>A0A2T2NQB3_CORCC</name>
<reference evidence="5 6" key="1">
    <citation type="journal article" date="2018" name="Front. Microbiol.">
        <title>Genome-Wide Analysis of Corynespora cassiicola Leaf Fall Disease Putative Effectors.</title>
        <authorList>
            <person name="Lopez D."/>
            <person name="Ribeiro S."/>
            <person name="Label P."/>
            <person name="Fumanal B."/>
            <person name="Venisse J.S."/>
            <person name="Kohler A."/>
            <person name="de Oliveira R.R."/>
            <person name="Labutti K."/>
            <person name="Lipzen A."/>
            <person name="Lail K."/>
            <person name="Bauer D."/>
            <person name="Ohm R.A."/>
            <person name="Barry K.W."/>
            <person name="Spatafora J."/>
            <person name="Grigoriev I.V."/>
            <person name="Martin F.M."/>
            <person name="Pujade-Renaud V."/>
        </authorList>
    </citation>
    <scope>NUCLEOTIDE SEQUENCE [LARGE SCALE GENOMIC DNA]</scope>
    <source>
        <strain evidence="5 6">Philippines</strain>
    </source>
</reference>
<dbReference type="SUPFAM" id="SSF51735">
    <property type="entry name" value="NAD(P)-binding Rossmann-fold domains"/>
    <property type="match status" value="1"/>
</dbReference>
<dbReference type="STRING" id="1448308.A0A2T2NQB3"/>
<dbReference type="EMBL" id="KZ678135">
    <property type="protein sequence ID" value="PSN67456.1"/>
    <property type="molecule type" value="Genomic_DNA"/>
</dbReference>
<dbReference type="InterPro" id="IPR020904">
    <property type="entry name" value="Sc_DH/Rdtase_CS"/>
</dbReference>
<dbReference type="CDD" id="cd05233">
    <property type="entry name" value="SDR_c"/>
    <property type="match status" value="1"/>
</dbReference>
<sequence>YKAGIGRATALAFATAGCSGLALADVNEEGLEATMKLIKDLPGVTCNVQLYTMDVLSLESVQATYKSVRATFGRLDYQVDSHGLRMEQVRVGDSPDVPLESFDYQNNILYRGVWLCHREALRIMRDQTLDCEAYPSAGIHPARAQRGAIVTVNAGQAIAALSGMSTYSAAKSAVLGLVRGAAVDNAKARIRLNAVLPGTVDTTAIKNTGEMSNYLEDQFVKKTPFQRKGMPEEIADLIVFLASNKASWTSGASYLIDGGVAASGDL</sequence>
<dbReference type="GO" id="GO:0016491">
    <property type="term" value="F:oxidoreductase activity"/>
    <property type="evidence" value="ECO:0007669"/>
    <property type="project" value="UniProtKB-KW"/>
</dbReference>
<evidence type="ECO:0000256" key="3">
    <source>
        <dbReference type="ARBA" id="ARBA00023002"/>
    </source>
</evidence>
<dbReference type="Proteomes" id="UP000240883">
    <property type="component" value="Unassembled WGS sequence"/>
</dbReference>
<organism evidence="5 6">
    <name type="scientific">Corynespora cassiicola Philippines</name>
    <dbReference type="NCBI Taxonomy" id="1448308"/>
    <lineage>
        <taxon>Eukaryota</taxon>
        <taxon>Fungi</taxon>
        <taxon>Dikarya</taxon>
        <taxon>Ascomycota</taxon>
        <taxon>Pezizomycotina</taxon>
        <taxon>Dothideomycetes</taxon>
        <taxon>Pleosporomycetidae</taxon>
        <taxon>Pleosporales</taxon>
        <taxon>Corynesporascaceae</taxon>
        <taxon>Corynespora</taxon>
    </lineage>
</organism>
<comment type="similarity">
    <text evidence="1">Belongs to the short-chain dehydrogenases/reductases (SDR) family.</text>
</comment>
<keyword evidence="2" id="KW-0521">NADP</keyword>
<proteinExistence type="inferred from homology"/>
<keyword evidence="6" id="KW-1185">Reference proteome</keyword>
<dbReference type="Gene3D" id="3.40.50.720">
    <property type="entry name" value="NAD(P)-binding Rossmann-like Domain"/>
    <property type="match status" value="1"/>
</dbReference>
<feature type="signal peptide" evidence="4">
    <location>
        <begin position="1"/>
        <end position="24"/>
    </location>
</feature>